<dbReference type="Proteomes" id="UP000034947">
    <property type="component" value="Unassembled WGS sequence"/>
</dbReference>
<dbReference type="Pfam" id="PF14388">
    <property type="entry name" value="DUF4419"/>
    <property type="match status" value="1"/>
</dbReference>
<organism evidence="1 2">
    <name type="scientific">Aspergillus ochraceoroseus</name>
    <dbReference type="NCBI Taxonomy" id="138278"/>
    <lineage>
        <taxon>Eukaryota</taxon>
        <taxon>Fungi</taxon>
        <taxon>Dikarya</taxon>
        <taxon>Ascomycota</taxon>
        <taxon>Pezizomycotina</taxon>
        <taxon>Eurotiomycetes</taxon>
        <taxon>Eurotiomycetidae</taxon>
        <taxon>Eurotiales</taxon>
        <taxon>Aspergillaceae</taxon>
        <taxon>Aspergillus</taxon>
        <taxon>Aspergillus subgen. Nidulantes</taxon>
    </lineage>
</organism>
<protein>
    <submittedName>
        <fullName evidence="1">Uncharacterized protein</fullName>
    </submittedName>
</protein>
<dbReference type="PANTHER" id="PTHR31252">
    <property type="entry name" value="DUF4419 DOMAIN-CONTAINING PROTEIN"/>
    <property type="match status" value="1"/>
</dbReference>
<dbReference type="OrthoDB" id="9978173at2759"/>
<proteinExistence type="predicted"/>
<gene>
    <name evidence="1" type="ORF">AOCH_007090</name>
</gene>
<accession>A0A0F8X7G2</accession>
<reference evidence="1 2" key="1">
    <citation type="submission" date="2015-02" db="EMBL/GenBank/DDBJ databases">
        <title>Draft Genome Sequences of Two Closely-Related Aflatoxigenic Aspergillus Species Obtained from the Cote d'Ivoire.</title>
        <authorList>
            <person name="Moore G.G."/>
            <person name="Beltz S.B."/>
            <person name="Mack B.M."/>
        </authorList>
    </citation>
    <scope>NUCLEOTIDE SEQUENCE [LARGE SCALE GENOMIC DNA]</scope>
    <source>
        <strain evidence="1 2">SRRC1432</strain>
    </source>
</reference>
<evidence type="ECO:0000313" key="1">
    <source>
        <dbReference type="EMBL" id="KKK19552.1"/>
    </source>
</evidence>
<dbReference type="EMBL" id="JYKN01001635">
    <property type="protein sequence ID" value="KKK19552.1"/>
    <property type="molecule type" value="Genomic_DNA"/>
</dbReference>
<comment type="caution">
    <text evidence="1">The sequence shown here is derived from an EMBL/GenBank/DDBJ whole genome shotgun (WGS) entry which is preliminary data.</text>
</comment>
<dbReference type="AlphaFoldDB" id="A0A0F8X7G2"/>
<keyword evidence="2" id="KW-1185">Reference proteome</keyword>
<evidence type="ECO:0000313" key="2">
    <source>
        <dbReference type="Proteomes" id="UP000034947"/>
    </source>
</evidence>
<dbReference type="PANTHER" id="PTHR31252:SF11">
    <property type="entry name" value="DUF4419 DOMAIN-CONTAINING PROTEIN"/>
    <property type="match status" value="1"/>
</dbReference>
<name>A0A0F8X7G2_9EURO</name>
<dbReference type="InterPro" id="IPR025533">
    <property type="entry name" value="DUF4419"/>
</dbReference>
<dbReference type="VEuPathDB" id="FungiDB:P175DRAFT_0485182"/>
<sequence>MPITINPSKNSAAAWQPANRFPAASSAKDLLHSILKNKRTSCPNPINPFKMIIQSSFNHPIESSHYFASKNGFVHGCIEAYNYHHHLVLRPDDVWFAMLTQLSVHVHAHLEDQYHFLVDHEGQKELVIQVASIDRTDKGAFAVIIAFEMQKCIIDADLREWVVPEFTTTTVTDRATASAVMMGTMQKHFVSVCEMSCGLPSVTLLGTFEDWVKLREKSKRLIIYGDEPRRWYEKLRPVLDSFVNTFIHPESDAVRDFWQSICDIKGESGSSTFSGWITTFCFWDENGVCLHDTKPGETTELGLDEMPVGFVKLPARLEYSRITVETEILAGSVAVRASKQSTQGQLDTVQPECGWFMYEV</sequence>